<evidence type="ECO:0000313" key="11">
    <source>
        <dbReference type="Proteomes" id="UP000179221"/>
    </source>
</evidence>
<dbReference type="InterPro" id="IPR003342">
    <property type="entry name" value="ArnT-like_N"/>
</dbReference>
<feature type="domain" description="ArnT-like N-terminal" evidence="9">
    <location>
        <begin position="10"/>
        <end position="174"/>
    </location>
</feature>
<evidence type="ECO:0000256" key="6">
    <source>
        <dbReference type="ARBA" id="ARBA00022989"/>
    </source>
</evidence>
<feature type="transmembrane region" description="Helical" evidence="8">
    <location>
        <begin position="149"/>
        <end position="166"/>
    </location>
</feature>
<name>A0A1F7YM21_9BACT</name>
<keyword evidence="4" id="KW-0808">Transferase</keyword>
<dbReference type="InterPro" id="IPR050297">
    <property type="entry name" value="LipidA_mod_glycosyltrf_83"/>
</dbReference>
<feature type="transmembrane region" description="Helical" evidence="8">
    <location>
        <begin position="346"/>
        <end position="364"/>
    </location>
</feature>
<dbReference type="GO" id="GO:0009103">
    <property type="term" value="P:lipopolysaccharide biosynthetic process"/>
    <property type="evidence" value="ECO:0007669"/>
    <property type="project" value="UniProtKB-ARBA"/>
</dbReference>
<feature type="transmembrane region" description="Helical" evidence="8">
    <location>
        <begin position="187"/>
        <end position="209"/>
    </location>
</feature>
<keyword evidence="5 8" id="KW-0812">Transmembrane</keyword>
<organism evidence="10 11">
    <name type="scientific">Candidatus Woesebacteria bacterium RIFCSPHIGHO2_01_FULL_40_22</name>
    <dbReference type="NCBI Taxonomy" id="1802499"/>
    <lineage>
        <taxon>Bacteria</taxon>
        <taxon>Candidatus Woeseibacteriota</taxon>
    </lineage>
</organism>
<evidence type="ECO:0000259" key="9">
    <source>
        <dbReference type="Pfam" id="PF02366"/>
    </source>
</evidence>
<dbReference type="GO" id="GO:0006493">
    <property type="term" value="P:protein O-linked glycosylation"/>
    <property type="evidence" value="ECO:0007669"/>
    <property type="project" value="InterPro"/>
</dbReference>
<dbReference type="AlphaFoldDB" id="A0A1F7YM21"/>
<evidence type="ECO:0000256" key="4">
    <source>
        <dbReference type="ARBA" id="ARBA00022679"/>
    </source>
</evidence>
<keyword evidence="6 8" id="KW-1133">Transmembrane helix</keyword>
<gene>
    <name evidence="10" type="ORF">A2628_02190</name>
</gene>
<feature type="transmembrane region" description="Helical" evidence="8">
    <location>
        <begin position="86"/>
        <end position="106"/>
    </location>
</feature>
<evidence type="ECO:0000256" key="3">
    <source>
        <dbReference type="ARBA" id="ARBA00022676"/>
    </source>
</evidence>
<dbReference type="EMBL" id="MGGL01000004">
    <property type="protein sequence ID" value="OGM27575.1"/>
    <property type="molecule type" value="Genomic_DNA"/>
</dbReference>
<dbReference type="PANTHER" id="PTHR33908">
    <property type="entry name" value="MANNOSYLTRANSFERASE YKCB-RELATED"/>
    <property type="match status" value="1"/>
</dbReference>
<reference evidence="10 11" key="1">
    <citation type="journal article" date="2016" name="Nat. Commun.">
        <title>Thousands of microbial genomes shed light on interconnected biogeochemical processes in an aquifer system.</title>
        <authorList>
            <person name="Anantharaman K."/>
            <person name="Brown C.T."/>
            <person name="Hug L.A."/>
            <person name="Sharon I."/>
            <person name="Castelle C.J."/>
            <person name="Probst A.J."/>
            <person name="Thomas B.C."/>
            <person name="Singh A."/>
            <person name="Wilkins M.J."/>
            <person name="Karaoz U."/>
            <person name="Brodie E.L."/>
            <person name="Williams K.H."/>
            <person name="Hubbard S.S."/>
            <person name="Banfield J.F."/>
        </authorList>
    </citation>
    <scope>NUCLEOTIDE SEQUENCE [LARGE SCALE GENOMIC DNA]</scope>
</reference>
<dbReference type="GO" id="GO:0000030">
    <property type="term" value="F:mannosyltransferase activity"/>
    <property type="evidence" value="ECO:0007669"/>
    <property type="project" value="InterPro"/>
</dbReference>
<feature type="transmembrane region" description="Helical" evidence="8">
    <location>
        <begin position="215"/>
        <end position="234"/>
    </location>
</feature>
<keyword evidence="2" id="KW-1003">Cell membrane</keyword>
<evidence type="ECO:0000256" key="5">
    <source>
        <dbReference type="ARBA" id="ARBA00022692"/>
    </source>
</evidence>
<keyword evidence="3" id="KW-0328">Glycosyltransferase</keyword>
<evidence type="ECO:0000256" key="8">
    <source>
        <dbReference type="SAM" id="Phobius"/>
    </source>
</evidence>
<evidence type="ECO:0000256" key="7">
    <source>
        <dbReference type="ARBA" id="ARBA00023136"/>
    </source>
</evidence>
<sequence length="555" mass="63834">MNKNKLVLILIIILAFVLRFYKLNSYPALNADEAAIGYNAYSLIQTGRDEHGNPWPIHFQSFNDYKPGLYFYMVVPFVKVLGLNEWAVRIPGAMLGVLTVLLMYLLVKELFREGFTQIHKQMNADVLASIASLILAISPWHIHFSRGGWEVNVATFFMVLGLWLFLKGKGSLPLLMLSALSFVLSLYTYHAARVVVPLLLFGLLVIYRYEIRKNIKQIAITGTIAFLLLIPLGLDLIKGDVASRAAGVGLLSDPGPLARINEQRGEHENIRGLPALFLHNRPVNYGLAFLENWSDHYSGGFLFISGDVIQRNAVPETGQMYLFDILFIILGLIYFFRTYSLHTKPYYLILWWLLIAPTAAALTFQSPHALRSQNMVIPLTIITAFGFAYSLNRLSTVKLKWLGVTGFLVFGLLGIWSFSRYLNMYWYHMSKEYPYSSQYGIKELVTFVKENQDRYDNIVVTDRYDQPYILFLFYFKYPPARFQKEHNLTPRDAYEFSTVRSFDKYHFLSINWDRDRLTYPKSLIIGTDEEIPNEANIVQEIYGTNGYKYFQAVAN</sequence>
<keyword evidence="7 8" id="KW-0472">Membrane</keyword>
<proteinExistence type="predicted"/>
<dbReference type="GO" id="GO:0005886">
    <property type="term" value="C:plasma membrane"/>
    <property type="evidence" value="ECO:0007669"/>
    <property type="project" value="UniProtKB-SubCell"/>
</dbReference>
<feature type="transmembrane region" description="Helical" evidence="8">
    <location>
        <begin position="376"/>
        <end position="395"/>
    </location>
</feature>
<feature type="transmembrane region" description="Helical" evidence="8">
    <location>
        <begin position="401"/>
        <end position="422"/>
    </location>
</feature>
<evidence type="ECO:0000256" key="2">
    <source>
        <dbReference type="ARBA" id="ARBA00022475"/>
    </source>
</evidence>
<evidence type="ECO:0000256" key="1">
    <source>
        <dbReference type="ARBA" id="ARBA00004651"/>
    </source>
</evidence>
<dbReference type="PANTHER" id="PTHR33908:SF11">
    <property type="entry name" value="MEMBRANE PROTEIN"/>
    <property type="match status" value="1"/>
</dbReference>
<feature type="transmembrane region" description="Helical" evidence="8">
    <location>
        <begin position="126"/>
        <end position="143"/>
    </location>
</feature>
<dbReference type="Pfam" id="PF02366">
    <property type="entry name" value="PMT"/>
    <property type="match status" value="1"/>
</dbReference>
<dbReference type="GO" id="GO:0016763">
    <property type="term" value="F:pentosyltransferase activity"/>
    <property type="evidence" value="ECO:0007669"/>
    <property type="project" value="TreeGrafter"/>
</dbReference>
<dbReference type="Proteomes" id="UP000179221">
    <property type="component" value="Unassembled WGS sequence"/>
</dbReference>
<comment type="subcellular location">
    <subcellularLocation>
        <location evidence="1">Cell membrane</location>
        <topology evidence="1">Multi-pass membrane protein</topology>
    </subcellularLocation>
</comment>
<comment type="caution">
    <text evidence="10">The sequence shown here is derived from an EMBL/GenBank/DDBJ whole genome shotgun (WGS) entry which is preliminary data.</text>
</comment>
<evidence type="ECO:0000313" key="10">
    <source>
        <dbReference type="EMBL" id="OGM27575.1"/>
    </source>
</evidence>
<feature type="transmembrane region" description="Helical" evidence="8">
    <location>
        <begin position="321"/>
        <end position="340"/>
    </location>
</feature>
<accession>A0A1F7YM21</accession>
<protein>
    <recommendedName>
        <fullName evidence="9">ArnT-like N-terminal domain-containing protein</fullName>
    </recommendedName>
</protein>